<dbReference type="Proteomes" id="UP001322481">
    <property type="component" value="Chromosome"/>
</dbReference>
<feature type="transmembrane region" description="Helical" evidence="1">
    <location>
        <begin position="21"/>
        <end position="40"/>
    </location>
</feature>
<keyword evidence="1" id="KW-0812">Transmembrane</keyword>
<protein>
    <recommendedName>
        <fullName evidence="4">Permease</fullName>
    </recommendedName>
</protein>
<feature type="transmembrane region" description="Helical" evidence="1">
    <location>
        <begin position="175"/>
        <end position="194"/>
    </location>
</feature>
<keyword evidence="1" id="KW-0472">Membrane</keyword>
<accession>A0ABZ0VM12</accession>
<reference evidence="2 3" key="1">
    <citation type="submission" date="2023-11" db="EMBL/GenBank/DDBJ databases">
        <authorList>
            <person name="Panchal A.K."/>
            <person name="Meaney J.S."/>
            <person name="Karas B.J."/>
            <person name="diCenzo G.C."/>
        </authorList>
    </citation>
    <scope>NUCLEOTIDE SEQUENCE [LARGE SCALE GENOMIC DNA]</scope>
    <source>
        <strain evidence="2 3">NZP2235</strain>
    </source>
</reference>
<dbReference type="EMBL" id="CP139858">
    <property type="protein sequence ID" value="WQB98512.1"/>
    <property type="molecule type" value="Genomic_DNA"/>
</dbReference>
<evidence type="ECO:0000313" key="2">
    <source>
        <dbReference type="EMBL" id="WQB98512.1"/>
    </source>
</evidence>
<evidence type="ECO:0008006" key="4">
    <source>
        <dbReference type="Google" id="ProtNLM"/>
    </source>
</evidence>
<proteinExistence type="predicted"/>
<feature type="transmembrane region" description="Helical" evidence="1">
    <location>
        <begin position="130"/>
        <end position="154"/>
    </location>
</feature>
<gene>
    <name evidence="2" type="ORF">U0R22_002665</name>
</gene>
<sequence>MITGHFSLAPGVKSRATQVPLWALMFAAVWLDIVFVPLFLSGAETIADAPGAHVGYGGVIIHADYTHSLVGAALLSGLFGWPAALLRGRRTGVVIGLVSFSHWILDLIVHRPDLPILPGNMLGLPKFGFGLWRVPAASAVIEFAFLITGAYLYWRAALATSDVNKRSRATASFSAALIVIFGVLVLTLDVTGVAG</sequence>
<evidence type="ECO:0000256" key="1">
    <source>
        <dbReference type="SAM" id="Phobius"/>
    </source>
</evidence>
<feature type="transmembrane region" description="Helical" evidence="1">
    <location>
        <begin position="65"/>
        <end position="86"/>
    </location>
</feature>
<feature type="transmembrane region" description="Helical" evidence="1">
    <location>
        <begin position="93"/>
        <end position="110"/>
    </location>
</feature>
<organism evidence="2 3">
    <name type="scientific">Mesorhizobium huakuii</name>
    <dbReference type="NCBI Taxonomy" id="28104"/>
    <lineage>
        <taxon>Bacteria</taxon>
        <taxon>Pseudomonadati</taxon>
        <taxon>Pseudomonadota</taxon>
        <taxon>Alphaproteobacteria</taxon>
        <taxon>Hyphomicrobiales</taxon>
        <taxon>Phyllobacteriaceae</taxon>
        <taxon>Mesorhizobium</taxon>
    </lineage>
</organism>
<dbReference type="RefSeq" id="WP_322418799.1">
    <property type="nucleotide sequence ID" value="NZ_CP139858.1"/>
</dbReference>
<evidence type="ECO:0000313" key="3">
    <source>
        <dbReference type="Proteomes" id="UP001322481"/>
    </source>
</evidence>
<name>A0ABZ0VM12_9HYPH</name>
<keyword evidence="1" id="KW-1133">Transmembrane helix</keyword>
<keyword evidence="3" id="KW-1185">Reference proteome</keyword>